<dbReference type="InterPro" id="IPR052515">
    <property type="entry name" value="Gfo/Idh/MocA_Oxidoreductase"/>
</dbReference>
<evidence type="ECO:0000313" key="4">
    <source>
        <dbReference type="Proteomes" id="UP000317369"/>
    </source>
</evidence>
<dbReference type="SUPFAM" id="SSF51735">
    <property type="entry name" value="NAD(P)-binding Rossmann-fold domains"/>
    <property type="match status" value="1"/>
</dbReference>
<name>A0A517YPT1_9BACT</name>
<feature type="domain" description="GFO/IDH/MocA-like oxidoreductase" evidence="2">
    <location>
        <begin position="134"/>
        <end position="257"/>
    </location>
</feature>
<dbReference type="Proteomes" id="UP000317369">
    <property type="component" value="Chromosome"/>
</dbReference>
<feature type="domain" description="Gfo/Idh/MocA-like oxidoreductase N-terminal" evidence="1">
    <location>
        <begin position="8"/>
        <end position="123"/>
    </location>
</feature>
<dbReference type="InterPro" id="IPR000683">
    <property type="entry name" value="Gfo/Idh/MocA-like_OxRdtase_N"/>
</dbReference>
<keyword evidence="4" id="KW-1185">Reference proteome</keyword>
<dbReference type="GO" id="GO:0000166">
    <property type="term" value="F:nucleotide binding"/>
    <property type="evidence" value="ECO:0007669"/>
    <property type="project" value="InterPro"/>
</dbReference>
<keyword evidence="3" id="KW-0560">Oxidoreductase</keyword>
<dbReference type="KEGG" id="pcor:KS4_02500"/>
<protein>
    <submittedName>
        <fullName evidence="3">Glucose--fructose oxidoreductase</fullName>
        <ecNumber evidence="3">1.1.99.28</ecNumber>
    </submittedName>
</protein>
<dbReference type="InterPro" id="IPR036291">
    <property type="entry name" value="NAD(P)-bd_dom_sf"/>
</dbReference>
<dbReference type="GO" id="GO:0047061">
    <property type="term" value="F:glucose-fructose oxidoreductase activity"/>
    <property type="evidence" value="ECO:0007669"/>
    <property type="project" value="UniProtKB-EC"/>
</dbReference>
<organism evidence="3 4">
    <name type="scientific">Poriferisphaera corsica</name>
    <dbReference type="NCBI Taxonomy" id="2528020"/>
    <lineage>
        <taxon>Bacteria</taxon>
        <taxon>Pseudomonadati</taxon>
        <taxon>Planctomycetota</taxon>
        <taxon>Phycisphaerae</taxon>
        <taxon>Phycisphaerales</taxon>
        <taxon>Phycisphaeraceae</taxon>
        <taxon>Poriferisphaera</taxon>
    </lineage>
</organism>
<dbReference type="Gene3D" id="3.40.50.720">
    <property type="entry name" value="NAD(P)-binding Rossmann-like Domain"/>
    <property type="match status" value="1"/>
</dbReference>
<sequence>MTSKERMKLAIIGTGNIAQQHLKSVEKLNHVELVAVCDVNSEAADKVADEYGVKAFYDHKALIKSNMAEAVLIATPHYFHTDIAIDALRAGLHVLSEKPMAVTKRDCERMLAAHTDQSKVFAVVFNFRTYPALAKAKELLDSGELGEIIRVNVTATDWLRTNAYYESGTWRAKWATEGGGVLVNQCPHHIDLIQWLTGVPTRIFAVCKFGQHHDIEVEDDVVATFEYANGAVGIFTTSTGECPGRNRIEISTQKGLLTINNLTELTLLRNESTCKDVIETGGMWDNPWPWKCEIPVGSFDDLFGRALRLNLSAFAKAVLGEGEPLAVAEEGMKSVEMANAMLYSTLINQAVDLPLDAEAFQARFDLLCEENEPAEAKN</sequence>
<dbReference type="EC" id="1.1.99.28" evidence="3"/>
<dbReference type="Pfam" id="PF22725">
    <property type="entry name" value="GFO_IDH_MocA_C3"/>
    <property type="match status" value="1"/>
</dbReference>
<dbReference type="EMBL" id="CP036425">
    <property type="protein sequence ID" value="QDU32220.1"/>
    <property type="molecule type" value="Genomic_DNA"/>
</dbReference>
<dbReference type="PANTHER" id="PTHR43249">
    <property type="entry name" value="UDP-N-ACETYL-2-AMINO-2-DEOXY-D-GLUCURONATE OXIDASE"/>
    <property type="match status" value="1"/>
</dbReference>
<dbReference type="InterPro" id="IPR055170">
    <property type="entry name" value="GFO_IDH_MocA-like_dom"/>
</dbReference>
<evidence type="ECO:0000259" key="1">
    <source>
        <dbReference type="Pfam" id="PF01408"/>
    </source>
</evidence>
<accession>A0A517YPT1</accession>
<dbReference type="Gene3D" id="3.30.360.10">
    <property type="entry name" value="Dihydrodipicolinate Reductase, domain 2"/>
    <property type="match status" value="1"/>
</dbReference>
<dbReference type="RefSeq" id="WP_200761448.1">
    <property type="nucleotide sequence ID" value="NZ_CP036425.1"/>
</dbReference>
<evidence type="ECO:0000259" key="2">
    <source>
        <dbReference type="Pfam" id="PF22725"/>
    </source>
</evidence>
<proteinExistence type="predicted"/>
<dbReference type="Pfam" id="PF01408">
    <property type="entry name" value="GFO_IDH_MocA"/>
    <property type="match status" value="1"/>
</dbReference>
<reference evidence="3 4" key="1">
    <citation type="submission" date="2019-02" db="EMBL/GenBank/DDBJ databases">
        <title>Deep-cultivation of Planctomycetes and their phenomic and genomic characterization uncovers novel biology.</title>
        <authorList>
            <person name="Wiegand S."/>
            <person name="Jogler M."/>
            <person name="Boedeker C."/>
            <person name="Pinto D."/>
            <person name="Vollmers J."/>
            <person name="Rivas-Marin E."/>
            <person name="Kohn T."/>
            <person name="Peeters S.H."/>
            <person name="Heuer A."/>
            <person name="Rast P."/>
            <person name="Oberbeckmann S."/>
            <person name="Bunk B."/>
            <person name="Jeske O."/>
            <person name="Meyerdierks A."/>
            <person name="Storesund J.E."/>
            <person name="Kallscheuer N."/>
            <person name="Luecker S."/>
            <person name="Lage O.M."/>
            <person name="Pohl T."/>
            <person name="Merkel B.J."/>
            <person name="Hornburger P."/>
            <person name="Mueller R.-W."/>
            <person name="Bruemmer F."/>
            <person name="Labrenz M."/>
            <person name="Spormann A.M."/>
            <person name="Op den Camp H."/>
            <person name="Overmann J."/>
            <person name="Amann R."/>
            <person name="Jetten M.S.M."/>
            <person name="Mascher T."/>
            <person name="Medema M.H."/>
            <person name="Devos D.P."/>
            <person name="Kaster A.-K."/>
            <person name="Ovreas L."/>
            <person name="Rohde M."/>
            <person name="Galperin M.Y."/>
            <person name="Jogler C."/>
        </authorList>
    </citation>
    <scope>NUCLEOTIDE SEQUENCE [LARGE SCALE GENOMIC DNA]</scope>
    <source>
        <strain evidence="3 4">KS4</strain>
    </source>
</reference>
<gene>
    <name evidence="3" type="primary">gfo_1</name>
    <name evidence="3" type="ORF">KS4_02500</name>
</gene>
<dbReference type="AlphaFoldDB" id="A0A517YPT1"/>
<evidence type="ECO:0000313" key="3">
    <source>
        <dbReference type="EMBL" id="QDU32220.1"/>
    </source>
</evidence>
<dbReference type="PANTHER" id="PTHR43249:SF1">
    <property type="entry name" value="D-GLUCOSIDE 3-DEHYDROGENASE"/>
    <property type="match status" value="1"/>
</dbReference>
<dbReference type="SUPFAM" id="SSF55347">
    <property type="entry name" value="Glyceraldehyde-3-phosphate dehydrogenase-like, C-terminal domain"/>
    <property type="match status" value="1"/>
</dbReference>